<dbReference type="PRINTS" id="PR01036">
    <property type="entry name" value="TCRTETB"/>
</dbReference>
<keyword evidence="4 6" id="KW-0472">Membrane</keyword>
<feature type="transmembrane region" description="Helical" evidence="6">
    <location>
        <begin position="457"/>
        <end position="481"/>
    </location>
</feature>
<feature type="transmembrane region" description="Helical" evidence="6">
    <location>
        <begin position="348"/>
        <end position="370"/>
    </location>
</feature>
<dbReference type="InterPro" id="IPR011701">
    <property type="entry name" value="MFS"/>
</dbReference>
<dbReference type="InterPro" id="IPR036259">
    <property type="entry name" value="MFS_trans_sf"/>
</dbReference>
<feature type="domain" description="Major facilitator superfamily (MFS) profile" evidence="7">
    <location>
        <begin position="21"/>
        <end position="488"/>
    </location>
</feature>
<dbReference type="PROSITE" id="PS50850">
    <property type="entry name" value="MFS"/>
    <property type="match status" value="1"/>
</dbReference>
<evidence type="ECO:0000256" key="1">
    <source>
        <dbReference type="ARBA" id="ARBA00004651"/>
    </source>
</evidence>
<feature type="transmembrane region" description="Helical" evidence="6">
    <location>
        <begin position="211"/>
        <end position="229"/>
    </location>
</feature>
<dbReference type="EMBL" id="SOAM01000002">
    <property type="protein sequence ID" value="TDS77289.1"/>
    <property type="molecule type" value="Genomic_DNA"/>
</dbReference>
<dbReference type="Gene3D" id="1.20.1250.20">
    <property type="entry name" value="MFS general substrate transporter like domains"/>
    <property type="match status" value="1"/>
</dbReference>
<evidence type="ECO:0000256" key="5">
    <source>
        <dbReference type="SAM" id="MobiDB-lite"/>
    </source>
</evidence>
<feature type="transmembrane region" description="Helical" evidence="6">
    <location>
        <begin position="424"/>
        <end position="445"/>
    </location>
</feature>
<feature type="transmembrane region" description="Helical" evidence="6">
    <location>
        <begin position="281"/>
        <end position="308"/>
    </location>
</feature>
<protein>
    <submittedName>
        <fullName evidence="8">EmrB/QacA subfamily drug resistance transporter</fullName>
    </submittedName>
</protein>
<evidence type="ECO:0000313" key="9">
    <source>
        <dbReference type="Proteomes" id="UP000295344"/>
    </source>
</evidence>
<feature type="transmembrane region" description="Helical" evidence="6">
    <location>
        <begin position="320"/>
        <end position="336"/>
    </location>
</feature>
<keyword evidence="3 6" id="KW-1133">Transmembrane helix</keyword>
<evidence type="ECO:0000256" key="3">
    <source>
        <dbReference type="ARBA" id="ARBA00022989"/>
    </source>
</evidence>
<dbReference type="PANTHER" id="PTHR42718:SF39">
    <property type="entry name" value="ACTINORHODIN TRANSPORTER-RELATED"/>
    <property type="match status" value="1"/>
</dbReference>
<dbReference type="GO" id="GO:0022857">
    <property type="term" value="F:transmembrane transporter activity"/>
    <property type="evidence" value="ECO:0007669"/>
    <property type="project" value="InterPro"/>
</dbReference>
<dbReference type="Gene3D" id="1.20.1720.10">
    <property type="entry name" value="Multidrug resistance protein D"/>
    <property type="match status" value="1"/>
</dbReference>
<feature type="transmembrane region" description="Helical" evidence="6">
    <location>
        <begin position="145"/>
        <end position="167"/>
    </location>
</feature>
<proteinExistence type="predicted"/>
<accession>A0A4R7FLN6</accession>
<evidence type="ECO:0000259" key="7">
    <source>
        <dbReference type="PROSITE" id="PS50850"/>
    </source>
</evidence>
<feature type="transmembrane region" description="Helical" evidence="6">
    <location>
        <begin position="86"/>
        <end position="106"/>
    </location>
</feature>
<dbReference type="PANTHER" id="PTHR42718">
    <property type="entry name" value="MAJOR FACILITATOR SUPERFAMILY MULTIDRUG TRANSPORTER MFSC"/>
    <property type="match status" value="1"/>
</dbReference>
<feature type="transmembrane region" description="Helical" evidence="6">
    <location>
        <begin position="382"/>
        <end position="403"/>
    </location>
</feature>
<gene>
    <name evidence="8" type="ORF">CLV52_2232</name>
</gene>
<comment type="subcellular location">
    <subcellularLocation>
        <location evidence="1">Cell membrane</location>
        <topology evidence="1">Multi-pass membrane protein</topology>
    </subcellularLocation>
</comment>
<feature type="transmembrane region" description="Helical" evidence="6">
    <location>
        <begin position="20"/>
        <end position="43"/>
    </location>
</feature>
<comment type="caution">
    <text evidence="8">The sequence shown here is derived from an EMBL/GenBank/DDBJ whole genome shotgun (WGS) entry which is preliminary data.</text>
</comment>
<feature type="transmembrane region" description="Helical" evidence="6">
    <location>
        <begin position="112"/>
        <end position="133"/>
    </location>
</feature>
<evidence type="ECO:0000256" key="4">
    <source>
        <dbReference type="ARBA" id="ARBA00023136"/>
    </source>
</evidence>
<evidence type="ECO:0000256" key="6">
    <source>
        <dbReference type="SAM" id="Phobius"/>
    </source>
</evidence>
<reference evidence="8 9" key="1">
    <citation type="submission" date="2019-03" db="EMBL/GenBank/DDBJ databases">
        <title>Genomic Encyclopedia of Archaeal and Bacterial Type Strains, Phase II (KMG-II): from individual species to whole genera.</title>
        <authorList>
            <person name="Goeker M."/>
        </authorList>
    </citation>
    <scope>NUCLEOTIDE SEQUENCE [LARGE SCALE GENOMIC DNA]</scope>
    <source>
        <strain evidence="8 9">DSM 24782</strain>
    </source>
</reference>
<dbReference type="Proteomes" id="UP000295344">
    <property type="component" value="Unassembled WGS sequence"/>
</dbReference>
<dbReference type="RefSeq" id="WP_133766377.1">
    <property type="nucleotide sequence ID" value="NZ_BAAARP010000002.1"/>
</dbReference>
<dbReference type="Pfam" id="PF07690">
    <property type="entry name" value="MFS_1"/>
    <property type="match status" value="1"/>
</dbReference>
<dbReference type="CDD" id="cd17321">
    <property type="entry name" value="MFS_MMR_MDR_like"/>
    <property type="match status" value="1"/>
</dbReference>
<keyword evidence="2 6" id="KW-0812">Transmembrane</keyword>
<evidence type="ECO:0000313" key="8">
    <source>
        <dbReference type="EMBL" id="TDS77289.1"/>
    </source>
</evidence>
<keyword evidence="9" id="KW-1185">Reference proteome</keyword>
<feature type="region of interest" description="Disordered" evidence="5">
    <location>
        <begin position="487"/>
        <end position="507"/>
    </location>
</feature>
<dbReference type="SUPFAM" id="SSF103473">
    <property type="entry name" value="MFS general substrate transporter"/>
    <property type="match status" value="2"/>
</dbReference>
<evidence type="ECO:0000256" key="2">
    <source>
        <dbReference type="ARBA" id="ARBA00022692"/>
    </source>
</evidence>
<feature type="transmembrane region" description="Helical" evidence="6">
    <location>
        <begin position="55"/>
        <end position="74"/>
    </location>
</feature>
<feature type="transmembrane region" description="Helical" evidence="6">
    <location>
        <begin position="179"/>
        <end position="199"/>
    </location>
</feature>
<name>A0A4R7FLN6_9MICO</name>
<feature type="compositionally biased region" description="Basic and acidic residues" evidence="5">
    <location>
        <begin position="497"/>
        <end position="507"/>
    </location>
</feature>
<feature type="transmembrane region" description="Helical" evidence="6">
    <location>
        <begin position="241"/>
        <end position="260"/>
    </location>
</feature>
<dbReference type="InterPro" id="IPR020846">
    <property type="entry name" value="MFS_dom"/>
</dbReference>
<dbReference type="OrthoDB" id="7375466at2"/>
<organism evidence="8 9">
    <name type="scientific">Amnibacterium kyonggiense</name>
    <dbReference type="NCBI Taxonomy" id="595671"/>
    <lineage>
        <taxon>Bacteria</taxon>
        <taxon>Bacillati</taxon>
        <taxon>Actinomycetota</taxon>
        <taxon>Actinomycetes</taxon>
        <taxon>Micrococcales</taxon>
        <taxon>Microbacteriaceae</taxon>
        <taxon>Amnibacterium</taxon>
    </lineage>
</organism>
<dbReference type="AlphaFoldDB" id="A0A4R7FLN6"/>
<sequence>MSASAPAMGTIQVAPRRAWIAFAVILLGAVMSLIDATIVNVALPSIRTSIDASEATLSWIISGYSLAFGLALIPAGRLGDRFGHKWVFFSGLVLFVAASVACGLSQTDAQLVVSRVVQGLAGGLYLPAVSAYIQLLFSGRVRGKAFAVFGAVLGVSSAIGPVLGGLLIEAFGRDEGWRYVFFVNLPIGIVALIATAALVPNSPKQASASAGVDLVGLLLVTAALSAILVPLIEGQDLKWPLWTYLSIAGGLVLLVLFALWERRVVARGRTALVPPHLFSHPAFTGGTLLALVYFAAFVSIFFSISLLWQSGLGHTALESGLVSIPFAIGSIIGASQSTRLAAAIGRRVLVLGAGMVALGLLGVWLVLLLVPAPDLTNWDLLGPLLVAGVGSGFFIAPNVQFIVATVDPSEAGAASGVISTMQRIGSAIGIAVIGSVFFGTLSFPAGRRPTSTDVANAFGTSAASALLVSAAFAVVAFLLVFTLPKQVGRRGGGAPSEARRPEATPAA</sequence>
<dbReference type="GO" id="GO:0005886">
    <property type="term" value="C:plasma membrane"/>
    <property type="evidence" value="ECO:0007669"/>
    <property type="project" value="UniProtKB-SubCell"/>
</dbReference>